<keyword evidence="7" id="KW-1185">Reference proteome</keyword>
<dbReference type="Pfam" id="PF04055">
    <property type="entry name" value="Radical_SAM"/>
    <property type="match status" value="1"/>
</dbReference>
<dbReference type="SUPFAM" id="SSF102114">
    <property type="entry name" value="Radical SAM enzymes"/>
    <property type="match status" value="1"/>
</dbReference>
<reference evidence="6 7" key="1">
    <citation type="submission" date="2019-10" db="EMBL/GenBank/DDBJ databases">
        <title>Isolation and characterization of Methanoculleus sp. Wushi-C6 from a hot spring well.</title>
        <authorList>
            <person name="Chen S.-C."/>
            <person name="Lan Z.-H."/>
            <person name="You Y.-T."/>
            <person name="Lai M.-C."/>
        </authorList>
    </citation>
    <scope>NUCLEOTIDE SEQUENCE [LARGE SCALE GENOMIC DNA]</scope>
    <source>
        <strain evidence="6 7">Wushi-C6</strain>
    </source>
</reference>
<organism evidence="6 7">
    <name type="scientific">Methanoculleus caldifontis</name>
    <dbReference type="NCBI Taxonomy" id="2651577"/>
    <lineage>
        <taxon>Archaea</taxon>
        <taxon>Methanobacteriati</taxon>
        <taxon>Methanobacteriota</taxon>
        <taxon>Stenosarchaea group</taxon>
        <taxon>Methanomicrobia</taxon>
        <taxon>Methanomicrobiales</taxon>
        <taxon>Methanomicrobiaceae</taxon>
        <taxon>Methanoculleus</taxon>
    </lineage>
</organism>
<dbReference type="InterPro" id="IPR016431">
    <property type="entry name" value="Pyrv-formate_lyase-activ_prd"/>
</dbReference>
<keyword evidence="4" id="KW-0411">Iron-sulfur</keyword>
<comment type="caution">
    <text evidence="6">The sequence shown here is derived from an EMBL/GenBank/DDBJ whole genome shotgun (WGS) entry which is preliminary data.</text>
</comment>
<accession>A0ABU3X489</accession>
<sequence>MAEAEQSRLPGYLHLLRTGELERRADRALEVLRDCVVCPQECRVNRIEGEEGFCRTGLQPRVSSYSPHFGEEPPLVGRYGSGTIFFAGCNMRCEFCQNYTISQCGAGAAVTCEDLAEIMLRLQERRCHNINLVSPSHVVPQILRAVAIAAGSGLSLPLVYNSGGYESVETLRLLEGVIEIYMPDAKYGRDDVAWELSHAPGYTGRMQAALREMHRQVGDLVVGSDGVAERGMIIRHLVLPGNLANSEIVMKFIADEISRDSYVNVMAQYHPAWRAAEGGRSPVLAALQRPITAREYEYAIGCARESGLSRGFP</sequence>
<evidence type="ECO:0000256" key="3">
    <source>
        <dbReference type="ARBA" id="ARBA00023004"/>
    </source>
</evidence>
<dbReference type="PANTHER" id="PTHR43075:SF1">
    <property type="entry name" value="FORMATE LYASE ACTIVATING ENZYME, PUTATIVE (AFU_ORTHOLOGUE AFUA_2G15630)-RELATED"/>
    <property type="match status" value="1"/>
</dbReference>
<dbReference type="InterPro" id="IPR007197">
    <property type="entry name" value="rSAM"/>
</dbReference>
<gene>
    <name evidence="6" type="ORF">F8E02_12905</name>
</gene>
<evidence type="ECO:0000256" key="4">
    <source>
        <dbReference type="ARBA" id="ARBA00023014"/>
    </source>
</evidence>
<dbReference type="PIRSF" id="PIRSF004869">
    <property type="entry name" value="PflX_prd"/>
    <property type="match status" value="1"/>
</dbReference>
<proteinExistence type="predicted"/>
<evidence type="ECO:0000313" key="7">
    <source>
        <dbReference type="Proteomes" id="UP001281203"/>
    </source>
</evidence>
<dbReference type="Proteomes" id="UP001281203">
    <property type="component" value="Unassembled WGS sequence"/>
</dbReference>
<dbReference type="InterPro" id="IPR040085">
    <property type="entry name" value="MJ0674-like"/>
</dbReference>
<name>A0ABU3X489_9EURY</name>
<dbReference type="CDD" id="cd01335">
    <property type="entry name" value="Radical_SAM"/>
    <property type="match status" value="1"/>
</dbReference>
<evidence type="ECO:0000313" key="6">
    <source>
        <dbReference type="EMBL" id="MDV2482869.1"/>
    </source>
</evidence>
<keyword evidence="2" id="KW-0479">Metal-binding</keyword>
<evidence type="ECO:0000256" key="1">
    <source>
        <dbReference type="ARBA" id="ARBA00022691"/>
    </source>
</evidence>
<dbReference type="Gene3D" id="3.20.20.70">
    <property type="entry name" value="Aldolase class I"/>
    <property type="match status" value="1"/>
</dbReference>
<protein>
    <submittedName>
        <fullName evidence="6">4Fe-4S cluster-binding domain-containing protein</fullName>
    </submittedName>
</protein>
<dbReference type="InterPro" id="IPR058240">
    <property type="entry name" value="rSAM_sf"/>
</dbReference>
<dbReference type="RefSeq" id="WP_317066007.1">
    <property type="nucleotide sequence ID" value="NZ_WBKO01000003.1"/>
</dbReference>
<keyword evidence="3" id="KW-0408">Iron</keyword>
<feature type="domain" description="Radical SAM core" evidence="5">
    <location>
        <begin position="84"/>
        <end position="176"/>
    </location>
</feature>
<dbReference type="PANTHER" id="PTHR43075">
    <property type="entry name" value="FORMATE LYASE ACTIVATING ENZYME, PUTATIVE (AFU_ORTHOLOGUE AFUA_2G15630)-RELATED"/>
    <property type="match status" value="1"/>
</dbReference>
<dbReference type="SFLD" id="SFLDG01099">
    <property type="entry name" value="Uncharacterised_Radical_SAM_Su"/>
    <property type="match status" value="1"/>
</dbReference>
<keyword evidence="1" id="KW-0949">S-adenosyl-L-methionine</keyword>
<evidence type="ECO:0000256" key="2">
    <source>
        <dbReference type="ARBA" id="ARBA00022723"/>
    </source>
</evidence>
<dbReference type="EMBL" id="WBKO01000003">
    <property type="protein sequence ID" value="MDV2482869.1"/>
    <property type="molecule type" value="Genomic_DNA"/>
</dbReference>
<dbReference type="SFLD" id="SFLDS00029">
    <property type="entry name" value="Radical_SAM"/>
    <property type="match status" value="1"/>
</dbReference>
<evidence type="ECO:0000259" key="5">
    <source>
        <dbReference type="Pfam" id="PF04055"/>
    </source>
</evidence>
<dbReference type="InterPro" id="IPR013785">
    <property type="entry name" value="Aldolase_TIM"/>
</dbReference>